<dbReference type="CDD" id="cd03784">
    <property type="entry name" value="GT1_Gtf-like"/>
    <property type="match status" value="1"/>
</dbReference>
<dbReference type="PANTHER" id="PTHR48050:SF13">
    <property type="entry name" value="STEROL 3-BETA-GLUCOSYLTRANSFERASE UGT80A2"/>
    <property type="match status" value="1"/>
</dbReference>
<keyword evidence="2 5" id="KW-0808">Transferase</keyword>
<reference evidence="5 6" key="1">
    <citation type="journal article" date="2011" name="Plasmid">
        <title>Streptomyces turgidiscabies Car8 contains a modular pathogenicity island that shares virulence genes with other actinobacterial plant pathogens.</title>
        <authorList>
            <person name="Huguet-Tapia J.C."/>
            <person name="Badger J.H."/>
            <person name="Loria R."/>
            <person name="Pettis G.S."/>
        </authorList>
    </citation>
    <scope>NUCLEOTIDE SEQUENCE [LARGE SCALE GENOMIC DNA]</scope>
    <source>
        <strain evidence="5 6">Car8</strain>
    </source>
</reference>
<dbReference type="Proteomes" id="UP000010931">
    <property type="component" value="Unassembled WGS sequence"/>
</dbReference>
<dbReference type="InterPro" id="IPR002213">
    <property type="entry name" value="UDP_glucos_trans"/>
</dbReference>
<comment type="caution">
    <text evidence="5">The sequence shown here is derived from an EMBL/GenBank/DDBJ whole genome shotgun (WGS) entry which is preliminary data.</text>
</comment>
<dbReference type="SUPFAM" id="SSF53756">
    <property type="entry name" value="UDP-Glycosyltransferase/glycogen phosphorylase"/>
    <property type="match status" value="1"/>
</dbReference>
<sequence length="849" mass="92557">MRARWLLVLVLLLAGCTGGGGDTADGRITLRFQSLAWQDESVAANKALVKEWNATHPNVKVEYVQGSWDSVHDQLLTSFEGGEAPDIIHDASDDLADFAYGGYLADLRELLPDRLKSDIPQRSWDTTTFGDGVYGVPFLQEPRVLIANKNWLQKTGVRIPTPRQPWSWPEFRQITRQLSGDGKYGVAWPLKEPVSATLNLSLSAGGQLFHRDADGKVTVRFAAPEQVVPRTIHDQVNSDDSASSSTLGSGGSDTLPGFFGGRYAMVPLGFSYRQQIAQQAPKGFEWQVLPAPAGADGLTQGVSPQTLSIAEDSRHQREAAEFVDFLLRPENMVRLALGDWMLPTGTEALKSPALRTRKNGWATGTALAAHLRSAPAQSVRGYPEWKDKVATPAFQEYYSGAIDLAHLRKRLEEDGNLVLARYNGEPPRESSCTRRLVSLTVDAMTPAHIAMFSIAAHGHVNPSIEVIRELVARGHRVTYAIPPAFAEKVAETGARPVLYESTLPGPDADPEAWGTTLLDNVEPFLADAMQALPQLIEAYEGGKVGEDGQRDVPDLVLHDITSYPARVLAHRWGVSAVSLSPNLVAWDGYEEEVAEPMWAEPRQTERGRAYYERFEGWLKENGINRHPDPFTGRPARSLVLIPKVLQPNADRVDERVHTFVGACQGDRSEQGDWQRPADAEKVVLVSLGSAFTKQPEFYRECVRALGDLPGWHMVLQVGRHVDADELGPVPDNVEVRSWVPQLAILRQADLFVTHAGAGGSQEGLATATPMIAVPQAADQFGNADMLQALGVARHVPMAEATAKALRAAALALVDDPEVARRLAEVQAGMAAEGGTRRAADLIEAELPGA</sequence>
<accession>L7EZE7</accession>
<dbReference type="PATRIC" id="fig|698760.3.peg.7409"/>
<dbReference type="InterPro" id="IPR006326">
    <property type="entry name" value="UDPGT_MGT-like"/>
</dbReference>
<dbReference type="Gene3D" id="3.40.50.2000">
    <property type="entry name" value="Glycogen Phosphorylase B"/>
    <property type="match status" value="2"/>
</dbReference>
<gene>
    <name evidence="5" type="ORF">STRTUCAR8_08426</name>
</gene>
<feature type="signal peptide" evidence="4">
    <location>
        <begin position="1"/>
        <end position="20"/>
    </location>
</feature>
<dbReference type="GO" id="GO:0017000">
    <property type="term" value="P:antibiotic biosynthetic process"/>
    <property type="evidence" value="ECO:0007669"/>
    <property type="project" value="UniProtKB-ARBA"/>
</dbReference>
<dbReference type="Gene3D" id="3.40.190.10">
    <property type="entry name" value="Periplasmic binding protein-like II"/>
    <property type="match status" value="1"/>
</dbReference>
<dbReference type="FunFam" id="3.40.50.2000:FF:000072">
    <property type="entry name" value="Glycosyl transferase"/>
    <property type="match status" value="1"/>
</dbReference>
<protein>
    <submittedName>
        <fullName evidence="5">Glycosyltransferase, MGT family</fullName>
        <ecNumber evidence="5">2.4.1.-</ecNumber>
    </submittedName>
</protein>
<evidence type="ECO:0000256" key="3">
    <source>
        <dbReference type="SAM" id="MobiDB-lite"/>
    </source>
</evidence>
<dbReference type="InterPro" id="IPR006059">
    <property type="entry name" value="SBP"/>
</dbReference>
<comment type="similarity">
    <text evidence="1">Belongs to the UDP-glycosyltransferase family.</text>
</comment>
<dbReference type="Pfam" id="PF01547">
    <property type="entry name" value="SBP_bac_1"/>
    <property type="match status" value="1"/>
</dbReference>
<dbReference type="EC" id="2.4.1.-" evidence="5"/>
<dbReference type="Pfam" id="PF00201">
    <property type="entry name" value="UDPGT"/>
    <property type="match status" value="1"/>
</dbReference>
<dbReference type="SUPFAM" id="SSF53850">
    <property type="entry name" value="Periplasmic binding protein-like II"/>
    <property type="match status" value="1"/>
</dbReference>
<dbReference type="EMBL" id="AEJB01000508">
    <property type="protein sequence ID" value="ELP63725.1"/>
    <property type="molecule type" value="Genomic_DNA"/>
</dbReference>
<dbReference type="GO" id="GO:0016758">
    <property type="term" value="F:hexosyltransferase activity"/>
    <property type="evidence" value="ECO:0007669"/>
    <property type="project" value="InterPro"/>
</dbReference>
<dbReference type="InterPro" id="IPR050426">
    <property type="entry name" value="Glycosyltransferase_28"/>
</dbReference>
<evidence type="ECO:0000313" key="6">
    <source>
        <dbReference type="Proteomes" id="UP000010931"/>
    </source>
</evidence>
<name>L7EZE7_STRT8</name>
<evidence type="ECO:0000256" key="4">
    <source>
        <dbReference type="SAM" id="SignalP"/>
    </source>
</evidence>
<dbReference type="STRING" id="85558.T45_02678"/>
<dbReference type="AlphaFoldDB" id="L7EZE7"/>
<dbReference type="CDD" id="cd13585">
    <property type="entry name" value="PBP2_TMBP_like"/>
    <property type="match status" value="1"/>
</dbReference>
<dbReference type="GO" id="GO:0008194">
    <property type="term" value="F:UDP-glycosyltransferase activity"/>
    <property type="evidence" value="ECO:0007669"/>
    <property type="project" value="InterPro"/>
</dbReference>
<feature type="region of interest" description="Disordered" evidence="3">
    <location>
        <begin position="230"/>
        <end position="251"/>
    </location>
</feature>
<feature type="compositionally biased region" description="Low complexity" evidence="3">
    <location>
        <begin position="238"/>
        <end position="251"/>
    </location>
</feature>
<keyword evidence="6" id="KW-1185">Reference proteome</keyword>
<dbReference type="NCBIfam" id="NF033129">
    <property type="entry name" value="macro_glyco_Mgt"/>
    <property type="match status" value="1"/>
</dbReference>
<evidence type="ECO:0000313" key="5">
    <source>
        <dbReference type="EMBL" id="ELP63725.1"/>
    </source>
</evidence>
<keyword evidence="5" id="KW-0328">Glycosyltransferase</keyword>
<dbReference type="NCBIfam" id="TIGR01426">
    <property type="entry name" value="MGT"/>
    <property type="match status" value="1"/>
</dbReference>
<dbReference type="PANTHER" id="PTHR48050">
    <property type="entry name" value="STEROL 3-BETA-GLUCOSYLTRANSFERASE"/>
    <property type="match status" value="1"/>
</dbReference>
<proteinExistence type="inferred from homology"/>
<evidence type="ECO:0000256" key="1">
    <source>
        <dbReference type="ARBA" id="ARBA00009995"/>
    </source>
</evidence>
<dbReference type="PROSITE" id="PS00375">
    <property type="entry name" value="UDPGT"/>
    <property type="match status" value="1"/>
</dbReference>
<dbReference type="PROSITE" id="PS51257">
    <property type="entry name" value="PROKAR_LIPOPROTEIN"/>
    <property type="match status" value="1"/>
</dbReference>
<organism evidence="5 6">
    <name type="scientific">Streptomyces turgidiscabies (strain Car8)</name>
    <dbReference type="NCBI Taxonomy" id="698760"/>
    <lineage>
        <taxon>Bacteria</taxon>
        <taxon>Bacillati</taxon>
        <taxon>Actinomycetota</taxon>
        <taxon>Actinomycetes</taxon>
        <taxon>Kitasatosporales</taxon>
        <taxon>Streptomycetaceae</taxon>
        <taxon>Streptomyces</taxon>
    </lineage>
</organism>
<feature type="chain" id="PRO_5039426431" evidence="4">
    <location>
        <begin position="21"/>
        <end position="849"/>
    </location>
</feature>
<keyword evidence="4" id="KW-0732">Signal</keyword>
<evidence type="ECO:0000256" key="2">
    <source>
        <dbReference type="ARBA" id="ARBA00022679"/>
    </source>
</evidence>
<dbReference type="InterPro" id="IPR035595">
    <property type="entry name" value="UDP_glycos_trans_CS"/>
</dbReference>